<name>A0ACC3SE51_9PEZI</name>
<keyword evidence="2" id="KW-1185">Reference proteome</keyword>
<proteinExistence type="predicted"/>
<organism evidence="1 2">
    <name type="scientific">Zalaria obscura</name>
    <dbReference type="NCBI Taxonomy" id="2024903"/>
    <lineage>
        <taxon>Eukaryota</taxon>
        <taxon>Fungi</taxon>
        <taxon>Dikarya</taxon>
        <taxon>Ascomycota</taxon>
        <taxon>Pezizomycotina</taxon>
        <taxon>Dothideomycetes</taxon>
        <taxon>Dothideomycetidae</taxon>
        <taxon>Dothideales</taxon>
        <taxon>Zalariaceae</taxon>
        <taxon>Zalaria</taxon>
    </lineage>
</organism>
<sequence>MTDADSPAQLACMHPTLREAVVEFATQPDTMKALLITKVDSHTQLQLTERPTPRVKPGYILVKIRATSIQPSDVLNSKGSFSLTAFPIIPGRDFAGTVVDGPEQWVGRDVFGTSGIDLSFTSDGTHAEYCLVREAGIAPKPSNLSFAQAAALGVPFTTAALTLEAARAAKGDTVAVIGASGNVGSAIMQLGKLGGCKMLSVARRANADVNLREDPQLDTLLSAADGKGPDVVIDTVGDPALMRNAFDKTSEGGRYAFIAAPRSGSTEMAIDLTKAYRAEKSLIGCNSVSSRHPLKVLTQYLADMVRGFEAGQLVAPKEDELSLIGIEEAVEAYDTKGQRSIIVFDE</sequence>
<protein>
    <submittedName>
        <fullName evidence="1">Uncharacterized protein</fullName>
    </submittedName>
</protein>
<dbReference type="EMBL" id="JAMKPW020000017">
    <property type="protein sequence ID" value="KAK8209187.1"/>
    <property type="molecule type" value="Genomic_DNA"/>
</dbReference>
<gene>
    <name evidence="1" type="ORF">M8818_003882</name>
</gene>
<evidence type="ECO:0000313" key="1">
    <source>
        <dbReference type="EMBL" id="KAK8209187.1"/>
    </source>
</evidence>
<reference evidence="1" key="1">
    <citation type="submission" date="2024-02" db="EMBL/GenBank/DDBJ databases">
        <title>Metagenome Assembled Genome of Zalaria obscura JY119.</title>
        <authorList>
            <person name="Vighnesh L."/>
            <person name="Jagadeeshwari U."/>
            <person name="Venkata Ramana C."/>
            <person name="Sasikala C."/>
        </authorList>
    </citation>
    <scope>NUCLEOTIDE SEQUENCE</scope>
    <source>
        <strain evidence="1">JY119</strain>
    </source>
</reference>
<accession>A0ACC3SE51</accession>
<evidence type="ECO:0000313" key="2">
    <source>
        <dbReference type="Proteomes" id="UP001320706"/>
    </source>
</evidence>
<comment type="caution">
    <text evidence="1">The sequence shown here is derived from an EMBL/GenBank/DDBJ whole genome shotgun (WGS) entry which is preliminary data.</text>
</comment>
<dbReference type="Proteomes" id="UP001320706">
    <property type="component" value="Unassembled WGS sequence"/>
</dbReference>